<keyword evidence="4 6" id="KW-0418">Kinase</keyword>
<dbReference type="InterPro" id="IPR050306">
    <property type="entry name" value="PfkB_Carbo_kinase"/>
</dbReference>
<dbReference type="PANTHER" id="PTHR43085:SF1">
    <property type="entry name" value="PSEUDOURIDINE KINASE-RELATED"/>
    <property type="match status" value="1"/>
</dbReference>
<dbReference type="GO" id="GO:0006000">
    <property type="term" value="P:fructose metabolic process"/>
    <property type="evidence" value="ECO:0007669"/>
    <property type="project" value="UniProtKB-ARBA"/>
</dbReference>
<gene>
    <name evidence="8" type="ORF">FB562_0296</name>
</gene>
<feature type="domain" description="Carbohydrate kinase PfkB" evidence="7">
    <location>
        <begin position="2"/>
        <end position="293"/>
    </location>
</feature>
<dbReference type="InterPro" id="IPR002139">
    <property type="entry name" value="Ribo/fructo_kinase"/>
</dbReference>
<organism evidence="8 9">
    <name type="scientific">Homoserinimonas aerilata</name>
    <dbReference type="NCBI Taxonomy" id="1162970"/>
    <lineage>
        <taxon>Bacteria</taxon>
        <taxon>Bacillati</taxon>
        <taxon>Actinomycetota</taxon>
        <taxon>Actinomycetes</taxon>
        <taxon>Micrococcales</taxon>
        <taxon>Microbacteriaceae</taxon>
        <taxon>Homoserinimonas</taxon>
    </lineage>
</organism>
<keyword evidence="9" id="KW-1185">Reference proteome</keyword>
<evidence type="ECO:0000313" key="8">
    <source>
        <dbReference type="EMBL" id="TQL47242.1"/>
    </source>
</evidence>
<evidence type="ECO:0000313" key="9">
    <source>
        <dbReference type="Proteomes" id="UP000317998"/>
    </source>
</evidence>
<proteinExistence type="inferred from homology"/>
<name>A0A542YGM0_9MICO</name>
<dbReference type="GO" id="GO:0005524">
    <property type="term" value="F:ATP binding"/>
    <property type="evidence" value="ECO:0007669"/>
    <property type="project" value="UniProtKB-KW"/>
</dbReference>
<dbReference type="CDD" id="cd01166">
    <property type="entry name" value="KdgK"/>
    <property type="match status" value="1"/>
</dbReference>
<keyword evidence="3" id="KW-0547">Nucleotide-binding</keyword>
<keyword evidence="2 6" id="KW-0808">Transferase</keyword>
<dbReference type="GO" id="GO:0008865">
    <property type="term" value="F:fructokinase activity"/>
    <property type="evidence" value="ECO:0007669"/>
    <property type="project" value="UniProtKB-ARBA"/>
</dbReference>
<dbReference type="RefSeq" id="WP_141879521.1">
    <property type="nucleotide sequence ID" value="NZ_VFOM01000001.1"/>
</dbReference>
<evidence type="ECO:0000256" key="2">
    <source>
        <dbReference type="ARBA" id="ARBA00022679"/>
    </source>
</evidence>
<evidence type="ECO:0000256" key="6">
    <source>
        <dbReference type="RuleBase" id="RU003704"/>
    </source>
</evidence>
<sequence>MSGVVTIGETMALLGAPNVGPLQHEHSLDLSHGGAESNVAVALARLGTEVTWIGKVGADPLGELIVRELRAEGVRVEAVRDSEAPTSLMIKEHRTGSGTQVYYYRRGNAGGRLRSDEIDLALVRGATLLHVTGISPALSETMRQTIFDAVTAASEAGVPISMDLNYRSKLWTREEAAAEYARLLPHIDIVFAGDDEAAIVVGEADDPLELAHRLIAAGAKHAVIKLGEHGAVAVIDGAEHRRDAVPVNPVDTVGAGDAFVGAFLAERLNGEDVATCLTTAVTAGALACLVRGDWQGSPRRSELGLLGGGDPVSR</sequence>
<accession>A0A542YGM0</accession>
<dbReference type="Proteomes" id="UP000317998">
    <property type="component" value="Unassembled WGS sequence"/>
</dbReference>
<dbReference type="Gene3D" id="3.40.1190.20">
    <property type="match status" value="1"/>
</dbReference>
<dbReference type="InterPro" id="IPR011611">
    <property type="entry name" value="PfkB_dom"/>
</dbReference>
<dbReference type="EMBL" id="VFOM01000001">
    <property type="protein sequence ID" value="TQL47242.1"/>
    <property type="molecule type" value="Genomic_DNA"/>
</dbReference>
<dbReference type="PRINTS" id="PR00990">
    <property type="entry name" value="RIBOKINASE"/>
</dbReference>
<evidence type="ECO:0000256" key="3">
    <source>
        <dbReference type="ARBA" id="ARBA00022741"/>
    </source>
</evidence>
<dbReference type="InterPro" id="IPR002173">
    <property type="entry name" value="Carboh/pur_kinase_PfkB_CS"/>
</dbReference>
<reference evidence="8 9" key="1">
    <citation type="submission" date="2019-06" db="EMBL/GenBank/DDBJ databases">
        <title>Sequencing the genomes of 1000 actinobacteria strains.</title>
        <authorList>
            <person name="Klenk H.-P."/>
        </authorList>
    </citation>
    <scope>NUCLEOTIDE SEQUENCE [LARGE SCALE GENOMIC DNA]</scope>
    <source>
        <strain evidence="8 9">DSM 26477</strain>
    </source>
</reference>
<comment type="caution">
    <text evidence="8">The sequence shown here is derived from an EMBL/GenBank/DDBJ whole genome shotgun (WGS) entry which is preliminary data.</text>
</comment>
<evidence type="ECO:0000256" key="4">
    <source>
        <dbReference type="ARBA" id="ARBA00022777"/>
    </source>
</evidence>
<keyword evidence="5" id="KW-0067">ATP-binding</keyword>
<dbReference type="OrthoDB" id="9808601at2"/>
<evidence type="ECO:0000259" key="7">
    <source>
        <dbReference type="Pfam" id="PF00294"/>
    </source>
</evidence>
<dbReference type="PROSITE" id="PS00584">
    <property type="entry name" value="PFKB_KINASES_2"/>
    <property type="match status" value="1"/>
</dbReference>
<protein>
    <submittedName>
        <fullName evidence="8">2-dehydro-3-deoxygluconokinase</fullName>
    </submittedName>
</protein>
<dbReference type="Pfam" id="PF00294">
    <property type="entry name" value="PfkB"/>
    <property type="match status" value="1"/>
</dbReference>
<evidence type="ECO:0000256" key="5">
    <source>
        <dbReference type="ARBA" id="ARBA00022840"/>
    </source>
</evidence>
<comment type="similarity">
    <text evidence="1 6">Belongs to the carbohydrate kinase PfkB family.</text>
</comment>
<dbReference type="AlphaFoldDB" id="A0A542YGM0"/>
<dbReference type="InterPro" id="IPR029056">
    <property type="entry name" value="Ribokinase-like"/>
</dbReference>
<evidence type="ECO:0000256" key="1">
    <source>
        <dbReference type="ARBA" id="ARBA00010688"/>
    </source>
</evidence>
<dbReference type="PANTHER" id="PTHR43085">
    <property type="entry name" value="HEXOKINASE FAMILY MEMBER"/>
    <property type="match status" value="1"/>
</dbReference>
<dbReference type="SUPFAM" id="SSF53613">
    <property type="entry name" value="Ribokinase-like"/>
    <property type="match status" value="1"/>
</dbReference>